<dbReference type="EMBL" id="CAMPGE010022285">
    <property type="protein sequence ID" value="CAI2380335.1"/>
    <property type="molecule type" value="Genomic_DNA"/>
</dbReference>
<dbReference type="AlphaFoldDB" id="A0AAD1XY48"/>
<accession>A0AAD1XY48</accession>
<evidence type="ECO:0000256" key="1">
    <source>
        <dbReference type="SAM" id="MobiDB-lite"/>
    </source>
</evidence>
<comment type="caution">
    <text evidence="2">The sequence shown here is derived from an EMBL/GenBank/DDBJ whole genome shotgun (WGS) entry which is preliminary data.</text>
</comment>
<dbReference type="Proteomes" id="UP001295684">
    <property type="component" value="Unassembled WGS sequence"/>
</dbReference>
<feature type="region of interest" description="Disordered" evidence="1">
    <location>
        <begin position="133"/>
        <end position="208"/>
    </location>
</feature>
<evidence type="ECO:0000313" key="3">
    <source>
        <dbReference type="Proteomes" id="UP001295684"/>
    </source>
</evidence>
<organism evidence="2 3">
    <name type="scientific">Euplotes crassus</name>
    <dbReference type="NCBI Taxonomy" id="5936"/>
    <lineage>
        <taxon>Eukaryota</taxon>
        <taxon>Sar</taxon>
        <taxon>Alveolata</taxon>
        <taxon>Ciliophora</taxon>
        <taxon>Intramacronucleata</taxon>
        <taxon>Spirotrichea</taxon>
        <taxon>Hypotrichia</taxon>
        <taxon>Euplotida</taxon>
        <taxon>Euplotidae</taxon>
        <taxon>Moneuplotes</taxon>
    </lineage>
</organism>
<feature type="compositionally biased region" description="Basic residues" evidence="1">
    <location>
        <begin position="160"/>
        <end position="169"/>
    </location>
</feature>
<proteinExistence type="predicted"/>
<reference evidence="2" key="1">
    <citation type="submission" date="2023-07" db="EMBL/GenBank/DDBJ databases">
        <authorList>
            <consortium name="AG Swart"/>
            <person name="Singh M."/>
            <person name="Singh A."/>
            <person name="Seah K."/>
            <person name="Emmerich C."/>
        </authorList>
    </citation>
    <scope>NUCLEOTIDE SEQUENCE</scope>
    <source>
        <strain evidence="2">DP1</strain>
    </source>
</reference>
<evidence type="ECO:0000313" key="2">
    <source>
        <dbReference type="EMBL" id="CAI2380335.1"/>
    </source>
</evidence>
<feature type="compositionally biased region" description="Polar residues" evidence="1">
    <location>
        <begin position="147"/>
        <end position="156"/>
    </location>
</feature>
<sequence length="208" mass="23416">MNARRAKKQKSTDGDFKVPLAPSHRYNRAPYGACGRRCFGHCNTCKFSKTIMNSDLSYQELMDLEFEKMFGYNFSTVNPLPEDEGINLLEDKTPDIVDIDYSSLDFEHIEVSLPVISKNVEFEPENKIKSLSELSSIDDTDADSTSPQTRIQVTSPKQKQNSRKRKRRVGNTEGISSNNPPSATKMFINSSGEPSIALRTRAGSRRRA</sequence>
<protein>
    <submittedName>
        <fullName evidence="2">Uncharacterized protein</fullName>
    </submittedName>
</protein>
<feature type="compositionally biased region" description="Polar residues" evidence="1">
    <location>
        <begin position="173"/>
        <end position="193"/>
    </location>
</feature>
<keyword evidence="3" id="KW-1185">Reference proteome</keyword>
<name>A0AAD1XY48_EUPCR</name>
<gene>
    <name evidence="2" type="ORF">ECRASSUSDP1_LOCUS21769</name>
</gene>